<accession>A0A5D4GSF5</accession>
<keyword evidence="4" id="KW-0520">NAD</keyword>
<protein>
    <recommendedName>
        <fullName evidence="2">precorrin-2 dehydrogenase</fullName>
        <ecNumber evidence="2">1.3.1.76</ecNumber>
    </recommendedName>
</protein>
<reference evidence="8 9" key="1">
    <citation type="submission" date="2019-08" db="EMBL/GenBank/DDBJ databases">
        <title>Phlebobacter frassis gen. nov. sp. nov., a new member of family Sphingobacteriaceae isolated from sand fly rearing media.</title>
        <authorList>
            <person name="Kakumanu M.L."/>
            <person name="Marayati B.F."/>
            <person name="Wada-Katsumata A."/>
            <person name="Wasserberg G."/>
            <person name="Schal C."/>
            <person name="Apperson C.S."/>
            <person name="Ponnusamy L."/>
        </authorList>
    </citation>
    <scope>NUCLEOTIDE SEQUENCE [LARGE SCALE GENOMIC DNA]</scope>
    <source>
        <strain evidence="8 9">SSI9</strain>
    </source>
</reference>
<evidence type="ECO:0000256" key="5">
    <source>
        <dbReference type="ARBA" id="ARBA00023244"/>
    </source>
</evidence>
<evidence type="ECO:0000313" key="9">
    <source>
        <dbReference type="Proteomes" id="UP000322362"/>
    </source>
</evidence>
<dbReference type="UniPathway" id="UPA00262">
    <property type="reaction ID" value="UER00222"/>
</dbReference>
<sequence length="197" mass="21796">MNELFPIYVKLQQIQTLLVGAGNVGLEKLEAILANSPQARVHVVAEEVGTEVRALVKGKENVEVSERAFDESDVKNVDLIILATNNTALNAHIRQLASKHHILLNVADKPSLCDFYLGSVVCKGNLKIGISTNGKSPTIAKRIKEFLNELLPEEIDETLELMGQLRDNLKGDFQEKVRVLNAHTKDVLVKKSYDSTN</sequence>
<comment type="caution">
    <text evidence="8">The sequence shown here is derived from an EMBL/GenBank/DDBJ whole genome shotgun (WGS) entry which is preliminary data.</text>
</comment>
<dbReference type="Gene3D" id="3.40.50.720">
    <property type="entry name" value="NAD(P)-binding Rossmann-like Domain"/>
    <property type="match status" value="1"/>
</dbReference>
<dbReference type="GO" id="GO:0019354">
    <property type="term" value="P:siroheme biosynthetic process"/>
    <property type="evidence" value="ECO:0007669"/>
    <property type="project" value="UniProtKB-UniPathway"/>
</dbReference>
<dbReference type="SUPFAM" id="SSF75615">
    <property type="entry name" value="Siroheme synthase middle domains-like"/>
    <property type="match status" value="1"/>
</dbReference>
<evidence type="ECO:0000256" key="6">
    <source>
        <dbReference type="ARBA" id="ARBA00047561"/>
    </source>
</evidence>
<gene>
    <name evidence="8" type="ORF">FXV77_21060</name>
</gene>
<proteinExistence type="predicted"/>
<dbReference type="PANTHER" id="PTHR35330">
    <property type="entry name" value="SIROHEME BIOSYNTHESIS PROTEIN MET8"/>
    <property type="match status" value="1"/>
</dbReference>
<organism evidence="8 9">
    <name type="scientific">Sphingobacterium phlebotomi</name>
    <dbReference type="NCBI Taxonomy" id="2605433"/>
    <lineage>
        <taxon>Bacteria</taxon>
        <taxon>Pseudomonadati</taxon>
        <taxon>Bacteroidota</taxon>
        <taxon>Sphingobacteriia</taxon>
        <taxon>Sphingobacteriales</taxon>
        <taxon>Sphingobacteriaceae</taxon>
        <taxon>Sphingobacterium</taxon>
    </lineage>
</organism>
<comment type="pathway">
    <text evidence="1">Porphyrin-containing compound metabolism; siroheme biosynthesis; sirohydrochlorin from precorrin-2: step 1/1.</text>
</comment>
<evidence type="ECO:0000256" key="2">
    <source>
        <dbReference type="ARBA" id="ARBA00012400"/>
    </source>
</evidence>
<dbReference type="InterPro" id="IPR028161">
    <property type="entry name" value="Met8-like"/>
</dbReference>
<evidence type="ECO:0000256" key="4">
    <source>
        <dbReference type="ARBA" id="ARBA00023027"/>
    </source>
</evidence>
<dbReference type="GO" id="GO:0004325">
    <property type="term" value="F:ferrochelatase activity"/>
    <property type="evidence" value="ECO:0007669"/>
    <property type="project" value="InterPro"/>
</dbReference>
<dbReference type="SUPFAM" id="SSF51735">
    <property type="entry name" value="NAD(P)-binding Rossmann-fold domains"/>
    <property type="match status" value="1"/>
</dbReference>
<dbReference type="InterPro" id="IPR028281">
    <property type="entry name" value="Sirohaem_synthase_central"/>
</dbReference>
<dbReference type="InterPro" id="IPR036291">
    <property type="entry name" value="NAD(P)-bd_dom_sf"/>
</dbReference>
<dbReference type="Pfam" id="PF13241">
    <property type="entry name" value="NAD_binding_7"/>
    <property type="match status" value="1"/>
</dbReference>
<dbReference type="InterPro" id="IPR042518">
    <property type="entry name" value="SirC_C"/>
</dbReference>
<feature type="domain" description="Siroheme synthase central" evidence="7">
    <location>
        <begin position="124"/>
        <end position="147"/>
    </location>
</feature>
<evidence type="ECO:0000256" key="1">
    <source>
        <dbReference type="ARBA" id="ARBA00005010"/>
    </source>
</evidence>
<evidence type="ECO:0000259" key="7">
    <source>
        <dbReference type="Pfam" id="PF14824"/>
    </source>
</evidence>
<dbReference type="InterPro" id="IPR006367">
    <property type="entry name" value="Sirohaem_synthase_N"/>
</dbReference>
<name>A0A5D4GSF5_9SPHI</name>
<dbReference type="RefSeq" id="WP_148921221.1">
    <property type="nucleotide sequence ID" value="NZ_VTAV01000025.1"/>
</dbReference>
<dbReference type="EC" id="1.3.1.76" evidence="2"/>
<dbReference type="NCBIfam" id="TIGR01470">
    <property type="entry name" value="cysG_Nterm"/>
    <property type="match status" value="1"/>
</dbReference>
<keyword evidence="9" id="KW-1185">Reference proteome</keyword>
<evidence type="ECO:0000256" key="3">
    <source>
        <dbReference type="ARBA" id="ARBA00023002"/>
    </source>
</evidence>
<keyword evidence="5" id="KW-0627">Porphyrin biosynthesis</keyword>
<dbReference type="PANTHER" id="PTHR35330:SF1">
    <property type="entry name" value="SIROHEME BIOSYNTHESIS PROTEIN MET8"/>
    <property type="match status" value="1"/>
</dbReference>
<dbReference type="GO" id="GO:0043115">
    <property type="term" value="F:precorrin-2 dehydrogenase activity"/>
    <property type="evidence" value="ECO:0007669"/>
    <property type="project" value="UniProtKB-EC"/>
</dbReference>
<dbReference type="AlphaFoldDB" id="A0A5D4GSF5"/>
<evidence type="ECO:0000313" key="8">
    <source>
        <dbReference type="EMBL" id="TYR31298.1"/>
    </source>
</evidence>
<keyword evidence="3" id="KW-0560">Oxidoreductase</keyword>
<dbReference type="Pfam" id="PF14824">
    <property type="entry name" value="Sirohm_synth_M"/>
    <property type="match status" value="1"/>
</dbReference>
<dbReference type="Proteomes" id="UP000322362">
    <property type="component" value="Unassembled WGS sequence"/>
</dbReference>
<dbReference type="Gene3D" id="1.10.8.610">
    <property type="entry name" value="SirC, precorrin-2 dehydrogenase, C-terminal helical domain-like"/>
    <property type="match status" value="1"/>
</dbReference>
<comment type="catalytic activity">
    <reaction evidence="6">
        <text>precorrin-2 + NAD(+) = sirohydrochlorin + NADH + 2 H(+)</text>
        <dbReference type="Rhea" id="RHEA:15613"/>
        <dbReference type="ChEBI" id="CHEBI:15378"/>
        <dbReference type="ChEBI" id="CHEBI:57540"/>
        <dbReference type="ChEBI" id="CHEBI:57945"/>
        <dbReference type="ChEBI" id="CHEBI:58351"/>
        <dbReference type="ChEBI" id="CHEBI:58827"/>
        <dbReference type="EC" id="1.3.1.76"/>
    </reaction>
</comment>
<dbReference type="EMBL" id="VTAV01000025">
    <property type="protein sequence ID" value="TYR31298.1"/>
    <property type="molecule type" value="Genomic_DNA"/>
</dbReference>